<dbReference type="EMBL" id="CM007906">
    <property type="protein sequence ID" value="OTF87529.1"/>
    <property type="molecule type" value="Genomic_DNA"/>
</dbReference>
<evidence type="ECO:0000256" key="10">
    <source>
        <dbReference type="ARBA" id="ARBA00022833"/>
    </source>
</evidence>
<dbReference type="InterPro" id="IPR046948">
    <property type="entry name" value="ATL20-22-like"/>
</dbReference>
<evidence type="ECO:0000256" key="18">
    <source>
        <dbReference type="SAM" id="Phobius"/>
    </source>
</evidence>
<dbReference type="GO" id="GO:0061630">
    <property type="term" value="F:ubiquitin protein ligase activity"/>
    <property type="evidence" value="ECO:0007669"/>
    <property type="project" value="UniProtKB-EC"/>
</dbReference>
<evidence type="ECO:0000256" key="8">
    <source>
        <dbReference type="ARBA" id="ARBA00022771"/>
    </source>
</evidence>
<keyword evidence="7 19" id="KW-0732">Signal</keyword>
<evidence type="ECO:0000313" key="21">
    <source>
        <dbReference type="EMBL" id="KAF5756997.1"/>
    </source>
</evidence>
<keyword evidence="6" id="KW-0479">Metal-binding</keyword>
<evidence type="ECO:0000259" key="20">
    <source>
        <dbReference type="PROSITE" id="PS50089"/>
    </source>
</evidence>
<keyword evidence="9" id="KW-0833">Ubl conjugation pathway</keyword>
<evidence type="ECO:0000256" key="17">
    <source>
        <dbReference type="PROSITE-ProRule" id="PRU00175"/>
    </source>
</evidence>
<evidence type="ECO:0000256" key="14">
    <source>
        <dbReference type="ARBA" id="ARBA00024209"/>
    </source>
</evidence>
<comment type="similarity">
    <text evidence="14">Belongs to the RING-type zinc finger family. ATL subfamily.</text>
</comment>
<dbReference type="Pfam" id="PF13639">
    <property type="entry name" value="zf-RING_2"/>
    <property type="match status" value="1"/>
</dbReference>
<gene>
    <name evidence="22" type="ORF">HannXRQ_Chr17g0562841</name>
    <name evidence="21" type="ORF">HanXRQr2_Chr17g0821461</name>
</gene>
<comment type="pathway">
    <text evidence="3">Protein modification; protein ubiquitination.</text>
</comment>
<evidence type="ECO:0000256" key="6">
    <source>
        <dbReference type="ARBA" id="ARBA00022723"/>
    </source>
</evidence>
<keyword evidence="8 17" id="KW-0863">Zinc-finger</keyword>
<evidence type="ECO:0000313" key="23">
    <source>
        <dbReference type="Proteomes" id="UP000215914"/>
    </source>
</evidence>
<dbReference type="OMA" id="PAREGYC"/>
<name>A0A251RX84_HELAN</name>
<evidence type="ECO:0000256" key="9">
    <source>
        <dbReference type="ARBA" id="ARBA00022786"/>
    </source>
</evidence>
<keyword evidence="23" id="KW-1185">Reference proteome</keyword>
<evidence type="ECO:0000256" key="12">
    <source>
        <dbReference type="ARBA" id="ARBA00023136"/>
    </source>
</evidence>
<dbReference type="GO" id="GO:0030247">
    <property type="term" value="F:polysaccharide binding"/>
    <property type="evidence" value="ECO:0007669"/>
    <property type="project" value="InterPro"/>
</dbReference>
<keyword evidence="5 18" id="KW-0812">Transmembrane</keyword>
<evidence type="ECO:0000256" key="2">
    <source>
        <dbReference type="ARBA" id="ARBA00004167"/>
    </source>
</evidence>
<evidence type="ECO:0000256" key="5">
    <source>
        <dbReference type="ARBA" id="ARBA00022692"/>
    </source>
</evidence>
<dbReference type="InterPro" id="IPR025287">
    <property type="entry name" value="WAK_GUB"/>
</dbReference>
<evidence type="ECO:0000313" key="22">
    <source>
        <dbReference type="EMBL" id="OTF87529.1"/>
    </source>
</evidence>
<dbReference type="SUPFAM" id="SSF57850">
    <property type="entry name" value="RING/U-box"/>
    <property type="match status" value="1"/>
</dbReference>
<keyword evidence="12 18" id="KW-0472">Membrane</keyword>
<dbReference type="InParanoid" id="A0A251RX84"/>
<dbReference type="OrthoDB" id="8062037at2759"/>
<keyword evidence="13" id="KW-0325">Glycoprotein</keyword>
<dbReference type="Proteomes" id="UP000215914">
    <property type="component" value="Chromosome 17"/>
</dbReference>
<proteinExistence type="inferred from homology"/>
<reference evidence="21 23" key="1">
    <citation type="journal article" date="2017" name="Nature">
        <title>The sunflower genome provides insights into oil metabolism, flowering and Asterid evolution.</title>
        <authorList>
            <person name="Badouin H."/>
            <person name="Gouzy J."/>
            <person name="Grassa C.J."/>
            <person name="Murat F."/>
            <person name="Staton S.E."/>
            <person name="Cottret L."/>
            <person name="Lelandais-Briere C."/>
            <person name="Owens G.L."/>
            <person name="Carrere S."/>
            <person name="Mayjonade B."/>
            <person name="Legrand L."/>
            <person name="Gill N."/>
            <person name="Kane N.C."/>
            <person name="Bowers J.E."/>
            <person name="Hubner S."/>
            <person name="Bellec A."/>
            <person name="Berard A."/>
            <person name="Berges H."/>
            <person name="Blanchet N."/>
            <person name="Boniface M.C."/>
            <person name="Brunel D."/>
            <person name="Catrice O."/>
            <person name="Chaidir N."/>
            <person name="Claudel C."/>
            <person name="Donnadieu C."/>
            <person name="Faraut T."/>
            <person name="Fievet G."/>
            <person name="Helmstetter N."/>
            <person name="King M."/>
            <person name="Knapp S.J."/>
            <person name="Lai Z."/>
            <person name="Le Paslier M.C."/>
            <person name="Lippi Y."/>
            <person name="Lorenzon L."/>
            <person name="Mandel J.R."/>
            <person name="Marage G."/>
            <person name="Marchand G."/>
            <person name="Marquand E."/>
            <person name="Bret-Mestries E."/>
            <person name="Morien E."/>
            <person name="Nambeesan S."/>
            <person name="Nguyen T."/>
            <person name="Pegot-Espagnet P."/>
            <person name="Pouilly N."/>
            <person name="Raftis F."/>
            <person name="Sallet E."/>
            <person name="Schiex T."/>
            <person name="Thomas J."/>
            <person name="Vandecasteele C."/>
            <person name="Vares D."/>
            <person name="Vear F."/>
            <person name="Vautrin S."/>
            <person name="Crespi M."/>
            <person name="Mangin B."/>
            <person name="Burke J.M."/>
            <person name="Salse J."/>
            <person name="Munos S."/>
            <person name="Vincourt P."/>
            <person name="Rieseberg L.H."/>
            <person name="Langlade N.B."/>
        </authorList>
    </citation>
    <scope>NUCLEOTIDE SEQUENCE [LARGE SCALE GENOMIC DNA]</scope>
    <source>
        <strain evidence="23">cv. SF193</strain>
        <tissue evidence="21">Leaves</tissue>
    </source>
</reference>
<dbReference type="CDD" id="cd16461">
    <property type="entry name" value="RING-H2_EL5-like"/>
    <property type="match status" value="1"/>
</dbReference>
<dbReference type="Gene3D" id="3.30.40.10">
    <property type="entry name" value="Zinc/RING finger domain, C3HC4 (zinc finger)"/>
    <property type="match status" value="1"/>
</dbReference>
<comment type="subcellular location">
    <subcellularLocation>
        <location evidence="2">Membrane</location>
        <topology evidence="2">Single-pass membrane protein</topology>
    </subcellularLocation>
</comment>
<dbReference type="PANTHER" id="PTHR46279">
    <property type="entry name" value="RING/U-BOX SUPERFAMILY PROTEIN"/>
    <property type="match status" value="1"/>
</dbReference>
<dbReference type="STRING" id="4232.A0A251RX84"/>
<feature type="transmembrane region" description="Helical" evidence="18">
    <location>
        <begin position="234"/>
        <end position="259"/>
    </location>
</feature>
<dbReference type="Gramene" id="mRNA:HanXRQr2_Chr17g0821461">
    <property type="protein sequence ID" value="mRNA:HanXRQr2_Chr17g0821461"/>
    <property type="gene ID" value="HanXRQr2_Chr17g0821461"/>
</dbReference>
<organism evidence="22 23">
    <name type="scientific">Helianthus annuus</name>
    <name type="common">Common sunflower</name>
    <dbReference type="NCBI Taxonomy" id="4232"/>
    <lineage>
        <taxon>Eukaryota</taxon>
        <taxon>Viridiplantae</taxon>
        <taxon>Streptophyta</taxon>
        <taxon>Embryophyta</taxon>
        <taxon>Tracheophyta</taxon>
        <taxon>Spermatophyta</taxon>
        <taxon>Magnoliopsida</taxon>
        <taxon>eudicotyledons</taxon>
        <taxon>Gunneridae</taxon>
        <taxon>Pentapetalae</taxon>
        <taxon>asterids</taxon>
        <taxon>campanulids</taxon>
        <taxon>Asterales</taxon>
        <taxon>Asteraceae</taxon>
        <taxon>Asteroideae</taxon>
        <taxon>Heliantheae alliance</taxon>
        <taxon>Heliantheae</taxon>
        <taxon>Helianthus</taxon>
    </lineage>
</organism>
<keyword evidence="11 18" id="KW-1133">Transmembrane helix</keyword>
<dbReference type="GO" id="GO:0008270">
    <property type="term" value="F:zinc ion binding"/>
    <property type="evidence" value="ECO:0007669"/>
    <property type="project" value="UniProtKB-KW"/>
</dbReference>
<comment type="catalytic activity">
    <reaction evidence="15">
        <text>L-threonyl-[protein] + ATP = O-phospho-L-threonyl-[protein] + ADP + H(+)</text>
        <dbReference type="Rhea" id="RHEA:46608"/>
        <dbReference type="Rhea" id="RHEA-COMP:11060"/>
        <dbReference type="Rhea" id="RHEA-COMP:11605"/>
        <dbReference type="ChEBI" id="CHEBI:15378"/>
        <dbReference type="ChEBI" id="CHEBI:30013"/>
        <dbReference type="ChEBI" id="CHEBI:30616"/>
        <dbReference type="ChEBI" id="CHEBI:61977"/>
        <dbReference type="ChEBI" id="CHEBI:456216"/>
        <dbReference type="EC" id="2.7.11.1"/>
    </reaction>
</comment>
<evidence type="ECO:0000256" key="19">
    <source>
        <dbReference type="SAM" id="SignalP"/>
    </source>
</evidence>
<reference evidence="21" key="3">
    <citation type="submission" date="2020-06" db="EMBL/GenBank/DDBJ databases">
        <title>Helianthus annuus Genome sequencing and assembly Release 2.</title>
        <authorList>
            <person name="Gouzy J."/>
            <person name="Langlade N."/>
            <person name="Munos S."/>
        </authorList>
    </citation>
    <scope>NUCLEOTIDE SEQUENCE</scope>
    <source>
        <tissue evidence="21">Leaves</tissue>
    </source>
</reference>
<evidence type="ECO:0000256" key="15">
    <source>
        <dbReference type="ARBA" id="ARBA00047899"/>
    </source>
</evidence>
<evidence type="ECO:0000256" key="7">
    <source>
        <dbReference type="ARBA" id="ARBA00022729"/>
    </source>
</evidence>
<dbReference type="PROSITE" id="PS50089">
    <property type="entry name" value="ZF_RING_2"/>
    <property type="match status" value="1"/>
</dbReference>
<dbReference type="InterPro" id="IPR001841">
    <property type="entry name" value="Znf_RING"/>
</dbReference>
<dbReference type="EMBL" id="MNCJ02000332">
    <property type="protein sequence ID" value="KAF5756997.1"/>
    <property type="molecule type" value="Genomic_DNA"/>
</dbReference>
<feature type="chain" id="PRO_5041059449" evidence="19">
    <location>
        <begin position="22"/>
        <end position="372"/>
    </location>
</feature>
<dbReference type="Pfam" id="PF13947">
    <property type="entry name" value="GUB_WAK_bind"/>
    <property type="match status" value="1"/>
</dbReference>
<sequence length="372" mass="41375">METYKVVFCLVFISLHSIAASDDCTTSYCGQSFTEVRFPFRITDKQPENCGYSGFDLRCAFPSMLLINLPGSGEFSVRSIDYHSPAIRIYDSLNCLPARLSTFDLSNSPFSAPYFQNFTILSCPRDAKSLSGYKHIDCLSNSSFSVFATVSKPFITSMTSNETGCVITGHLWVPLDQPHDDGFTSQLDEDITLTWSKPGCAKCERAGDSCGYVNSNTKRTKCFSNLAAPHPSGVFRIIAFALAIPCMTVSVVIACFMCNKDRRNELLNRRTTNNTVTPEEVNPPPNIVGLDQATIESYTKVVLGESKRLPGHEDATCPICLSEYHVKEMVRCIPECRHCFHAECIDEWLKMNGTCPVCRNMPSPVHVESEHI</sequence>
<dbReference type="Pfam" id="PF14380">
    <property type="entry name" value="WAK_assoc"/>
    <property type="match status" value="1"/>
</dbReference>
<dbReference type="SMART" id="SM00184">
    <property type="entry name" value="RING"/>
    <property type="match status" value="1"/>
</dbReference>
<evidence type="ECO:0000256" key="4">
    <source>
        <dbReference type="ARBA" id="ARBA00022679"/>
    </source>
</evidence>
<keyword evidence="4" id="KW-0808">Transferase</keyword>
<dbReference type="AlphaFoldDB" id="A0A251RX84"/>
<evidence type="ECO:0000256" key="13">
    <source>
        <dbReference type="ARBA" id="ARBA00023180"/>
    </source>
</evidence>
<comment type="catalytic activity">
    <reaction evidence="1">
        <text>S-ubiquitinyl-[E2 ubiquitin-conjugating enzyme]-L-cysteine + [acceptor protein]-L-lysine = [E2 ubiquitin-conjugating enzyme]-L-cysteine + N(6)-ubiquitinyl-[acceptor protein]-L-lysine.</text>
        <dbReference type="EC" id="2.3.2.27"/>
    </reaction>
</comment>
<comment type="catalytic activity">
    <reaction evidence="16">
        <text>L-seryl-[protein] + ATP = O-phospho-L-seryl-[protein] + ADP + H(+)</text>
        <dbReference type="Rhea" id="RHEA:17989"/>
        <dbReference type="Rhea" id="RHEA-COMP:9863"/>
        <dbReference type="Rhea" id="RHEA-COMP:11604"/>
        <dbReference type="ChEBI" id="CHEBI:15378"/>
        <dbReference type="ChEBI" id="CHEBI:29999"/>
        <dbReference type="ChEBI" id="CHEBI:30616"/>
        <dbReference type="ChEBI" id="CHEBI:83421"/>
        <dbReference type="ChEBI" id="CHEBI:456216"/>
        <dbReference type="EC" id="2.7.11.1"/>
    </reaction>
</comment>
<feature type="signal peptide" evidence="19">
    <location>
        <begin position="1"/>
        <end position="21"/>
    </location>
</feature>
<dbReference type="InterPro" id="IPR013083">
    <property type="entry name" value="Znf_RING/FYVE/PHD"/>
</dbReference>
<keyword evidence="10" id="KW-0862">Zinc</keyword>
<evidence type="ECO:0000256" key="16">
    <source>
        <dbReference type="ARBA" id="ARBA00048679"/>
    </source>
</evidence>
<dbReference type="PANTHER" id="PTHR46279:SF2">
    <property type="entry name" value="RING-H2 FINGER PROTEIN ATL21A-RELATED"/>
    <property type="match status" value="1"/>
</dbReference>
<feature type="domain" description="RING-type" evidence="20">
    <location>
        <begin position="317"/>
        <end position="359"/>
    </location>
</feature>
<dbReference type="GO" id="GO:0016020">
    <property type="term" value="C:membrane"/>
    <property type="evidence" value="ECO:0007669"/>
    <property type="project" value="UniProtKB-SubCell"/>
</dbReference>
<evidence type="ECO:0000256" key="1">
    <source>
        <dbReference type="ARBA" id="ARBA00000900"/>
    </source>
</evidence>
<accession>A0A251RX84</accession>
<evidence type="ECO:0000256" key="11">
    <source>
        <dbReference type="ARBA" id="ARBA00022989"/>
    </source>
</evidence>
<reference evidence="22" key="2">
    <citation type="submission" date="2017-02" db="EMBL/GenBank/DDBJ databases">
        <title>Sunflower complete genome.</title>
        <authorList>
            <person name="Langlade N."/>
            <person name="Munos S."/>
        </authorList>
    </citation>
    <scope>NUCLEOTIDE SEQUENCE [LARGE SCALE GENOMIC DNA]</scope>
    <source>
        <tissue evidence="22">Leaves</tissue>
    </source>
</reference>
<dbReference type="GO" id="GO:0004674">
    <property type="term" value="F:protein serine/threonine kinase activity"/>
    <property type="evidence" value="ECO:0007669"/>
    <property type="project" value="UniProtKB-EC"/>
</dbReference>
<protein>
    <submittedName>
        <fullName evidence="21">Chromatin regulator PHD family</fullName>
    </submittedName>
    <submittedName>
        <fullName evidence="22">Putative RING/U-box superfamily protein</fullName>
    </submittedName>
</protein>
<dbReference type="InterPro" id="IPR032872">
    <property type="entry name" value="WAK_assoc_C"/>
</dbReference>
<evidence type="ECO:0000256" key="3">
    <source>
        <dbReference type="ARBA" id="ARBA00004906"/>
    </source>
</evidence>